<dbReference type="GO" id="GO:0008762">
    <property type="term" value="F:UDP-N-acetylmuramate dehydrogenase activity"/>
    <property type="evidence" value="ECO:0007669"/>
    <property type="project" value="UniProtKB-UniRule"/>
</dbReference>
<comment type="cofactor">
    <cofactor evidence="1 19">
        <name>FAD</name>
        <dbReference type="ChEBI" id="CHEBI:57692"/>
    </cofactor>
</comment>
<keyword evidence="11 19" id="KW-0521">NADP</keyword>
<feature type="active site" description="Proton donor" evidence="19">
    <location>
        <position position="233"/>
    </location>
</feature>
<dbReference type="OrthoDB" id="9804753at2"/>
<dbReference type="InterPro" id="IPR016167">
    <property type="entry name" value="FAD-bd_PCMH_sub1"/>
</dbReference>
<evidence type="ECO:0000256" key="12">
    <source>
        <dbReference type="ARBA" id="ARBA00022960"/>
    </source>
</evidence>
<evidence type="ECO:0000256" key="7">
    <source>
        <dbReference type="ARBA" id="ARBA00022490"/>
    </source>
</evidence>
<sequence>MSPPLSELRIRNLTQSLESSKIPFRSEVRLAVLSSFKIGGICPLVVEPESPEQVLETLSIFRKTEIPWKILGGGSNLLISDHPDNFVTLRLSGEFKEYESLDHGRFKIGAATNTTPTFRQISQKGFTGAEFLSTIPGWTGGAVIQNAGCYGGELFDLIQTVQFLRNEEILIRKPNEIKHGYRFTEFLQDKNSIILGIEIQLKEGNLEEIEFSLNDKRNRRNSSQPENKKSAGSVFKNPKIFDENGKEWKAWELIDQAGLRGRNKGGAQISPEHCNFIVNLGTATASDVDYLVRLVLEEVHKKTGILLNREIEYFGDIP</sequence>
<dbReference type="InterPro" id="IPR006094">
    <property type="entry name" value="Oxid_FAD_bind_N"/>
</dbReference>
<gene>
    <name evidence="19 21" type="primary">murB</name>
    <name evidence="21" type="ORF">CH379_001540</name>
    <name evidence="22" type="ORF">CH379_00450</name>
</gene>
<keyword evidence="12 19" id="KW-0133">Cell shape</keyword>
<evidence type="ECO:0000256" key="17">
    <source>
        <dbReference type="ARBA" id="ARBA00031026"/>
    </source>
</evidence>
<dbReference type="EC" id="1.3.1.98" evidence="5 19"/>
<keyword evidence="7 19" id="KW-0963">Cytoplasm</keyword>
<feature type="active site" evidence="19">
    <location>
        <position position="310"/>
    </location>
</feature>
<dbReference type="Gene3D" id="3.30.43.10">
    <property type="entry name" value="Uridine Diphospho-n-acetylenolpyruvylglucosamine Reductase, domain 2"/>
    <property type="match status" value="1"/>
</dbReference>
<evidence type="ECO:0000313" key="22">
    <source>
        <dbReference type="EMBL" id="PJZ94883.1"/>
    </source>
</evidence>
<comment type="pathway">
    <text evidence="4 19">Cell wall biogenesis; peptidoglycan biosynthesis.</text>
</comment>
<feature type="domain" description="FAD-binding PCMH-type" evidence="20">
    <location>
        <begin position="38"/>
        <end position="204"/>
    </location>
</feature>
<evidence type="ECO:0000256" key="9">
    <source>
        <dbReference type="ARBA" id="ARBA00022630"/>
    </source>
</evidence>
<dbReference type="InterPro" id="IPR011601">
    <property type="entry name" value="MurB_C"/>
</dbReference>
<reference evidence="21 23" key="2">
    <citation type="journal article" date="2018" name="Microb. Genom.">
        <title>Deciphering the unexplored Leptospira diversity from soils uncovers genomic evolution to virulence.</title>
        <authorList>
            <person name="Thibeaux R."/>
            <person name="Iraola G."/>
            <person name="Ferres I."/>
            <person name="Bierque E."/>
            <person name="Girault D."/>
            <person name="Soupe-Gilbert M.E."/>
            <person name="Picardeau M."/>
            <person name="Goarant C."/>
        </authorList>
    </citation>
    <scope>NUCLEOTIDE SEQUENCE [LARGE SCALE GENOMIC DNA]</scope>
    <source>
        <strain evidence="21 23">ATI7-C-A5</strain>
    </source>
</reference>
<dbReference type="AlphaFoldDB" id="A0A2N0BEA4"/>
<dbReference type="GO" id="GO:0051301">
    <property type="term" value="P:cell division"/>
    <property type="evidence" value="ECO:0007669"/>
    <property type="project" value="UniProtKB-KW"/>
</dbReference>
<evidence type="ECO:0000256" key="4">
    <source>
        <dbReference type="ARBA" id="ARBA00004752"/>
    </source>
</evidence>
<evidence type="ECO:0000313" key="23">
    <source>
        <dbReference type="Proteomes" id="UP000232122"/>
    </source>
</evidence>
<evidence type="ECO:0000256" key="16">
    <source>
        <dbReference type="ARBA" id="ARBA00023316"/>
    </source>
</evidence>
<dbReference type="InterPro" id="IPR003170">
    <property type="entry name" value="MurB"/>
</dbReference>
<reference evidence="21" key="3">
    <citation type="submission" date="2023-10" db="EMBL/GenBank/DDBJ databases">
        <authorList>
            <person name="Picardeau M."/>
            <person name="Thibeaux R."/>
        </authorList>
    </citation>
    <scope>NUCLEOTIDE SEQUENCE</scope>
    <source>
        <strain evidence="21">ATI7-C-A5</strain>
    </source>
</reference>
<accession>A0A2N0BEA4</accession>
<dbReference type="InterPro" id="IPR016166">
    <property type="entry name" value="FAD-bd_PCMH"/>
</dbReference>
<dbReference type="Pfam" id="PF01565">
    <property type="entry name" value="FAD_binding_4"/>
    <property type="match status" value="1"/>
</dbReference>
<feature type="active site" evidence="19">
    <location>
        <position position="182"/>
    </location>
</feature>
<evidence type="ECO:0000256" key="14">
    <source>
        <dbReference type="ARBA" id="ARBA00023002"/>
    </source>
</evidence>
<evidence type="ECO:0000259" key="20">
    <source>
        <dbReference type="PROSITE" id="PS51387"/>
    </source>
</evidence>
<evidence type="ECO:0000256" key="3">
    <source>
        <dbReference type="ARBA" id="ARBA00004496"/>
    </source>
</evidence>
<dbReference type="PANTHER" id="PTHR21071:SF4">
    <property type="entry name" value="UDP-N-ACETYLENOLPYRUVOYLGLUCOSAMINE REDUCTASE"/>
    <property type="match status" value="1"/>
</dbReference>
<dbReference type="NCBIfam" id="NF010480">
    <property type="entry name" value="PRK13905.1"/>
    <property type="match status" value="1"/>
</dbReference>
<comment type="catalytic activity">
    <reaction evidence="18 19">
        <text>UDP-N-acetyl-alpha-D-muramate + NADP(+) = UDP-N-acetyl-3-O-(1-carboxyvinyl)-alpha-D-glucosamine + NADPH + H(+)</text>
        <dbReference type="Rhea" id="RHEA:12248"/>
        <dbReference type="ChEBI" id="CHEBI:15378"/>
        <dbReference type="ChEBI" id="CHEBI:57783"/>
        <dbReference type="ChEBI" id="CHEBI:58349"/>
        <dbReference type="ChEBI" id="CHEBI:68483"/>
        <dbReference type="ChEBI" id="CHEBI:70757"/>
        <dbReference type="EC" id="1.3.1.98"/>
    </reaction>
</comment>
<keyword evidence="15 19" id="KW-0131">Cell cycle</keyword>
<dbReference type="InterPro" id="IPR016169">
    <property type="entry name" value="FAD-bd_PCMH_sub2"/>
</dbReference>
<dbReference type="GO" id="GO:0071949">
    <property type="term" value="F:FAD binding"/>
    <property type="evidence" value="ECO:0007669"/>
    <property type="project" value="InterPro"/>
</dbReference>
<keyword evidence="23" id="KW-1185">Reference proteome</keyword>
<dbReference type="GO" id="GO:0071555">
    <property type="term" value="P:cell wall organization"/>
    <property type="evidence" value="ECO:0007669"/>
    <property type="project" value="UniProtKB-KW"/>
</dbReference>
<keyword evidence="13 19" id="KW-0573">Peptidoglycan synthesis</keyword>
<dbReference type="GO" id="GO:0008360">
    <property type="term" value="P:regulation of cell shape"/>
    <property type="evidence" value="ECO:0007669"/>
    <property type="project" value="UniProtKB-KW"/>
</dbReference>
<keyword evidence="8 19" id="KW-0132">Cell division</keyword>
<comment type="subcellular location">
    <subcellularLocation>
        <location evidence="3 19">Cytoplasm</location>
    </subcellularLocation>
</comment>
<protein>
    <recommendedName>
        <fullName evidence="6 19">UDP-N-acetylenolpyruvoylglucosamine reductase</fullName>
        <ecNumber evidence="5 19">1.3.1.98</ecNumber>
    </recommendedName>
    <alternativeName>
        <fullName evidence="17 19">UDP-N-acetylmuramate dehydrogenase</fullName>
    </alternativeName>
</protein>
<dbReference type="EMBL" id="NPEF01000002">
    <property type="protein sequence ID" value="PJZ94883.1"/>
    <property type="molecule type" value="Genomic_DNA"/>
</dbReference>
<dbReference type="InterPro" id="IPR036318">
    <property type="entry name" value="FAD-bd_PCMH-like_sf"/>
</dbReference>
<evidence type="ECO:0000313" key="21">
    <source>
        <dbReference type="EMBL" id="MDV6234312.1"/>
    </source>
</evidence>
<keyword evidence="16 19" id="KW-0961">Cell wall biogenesis/degradation</keyword>
<reference evidence="22" key="1">
    <citation type="submission" date="2017-07" db="EMBL/GenBank/DDBJ databases">
        <title>Leptospira spp. isolated from tropical soils.</title>
        <authorList>
            <person name="Thibeaux R."/>
            <person name="Iraola G."/>
            <person name="Ferres I."/>
            <person name="Bierque E."/>
            <person name="Girault D."/>
            <person name="Soupe-Gilbert M.-E."/>
            <person name="Picardeau M."/>
            <person name="Goarant C."/>
        </authorList>
    </citation>
    <scope>NUCLEOTIDE SEQUENCE [LARGE SCALE GENOMIC DNA]</scope>
    <source>
        <strain evidence="22">ATI7-C-A5</strain>
    </source>
</reference>
<dbReference type="PANTHER" id="PTHR21071">
    <property type="entry name" value="UDP-N-ACETYLENOLPYRUVOYLGLUCOSAMINE REDUCTASE"/>
    <property type="match status" value="1"/>
</dbReference>
<keyword evidence="14 19" id="KW-0560">Oxidoreductase</keyword>
<evidence type="ECO:0000256" key="1">
    <source>
        <dbReference type="ARBA" id="ARBA00001974"/>
    </source>
</evidence>
<dbReference type="Gene3D" id="3.90.78.10">
    <property type="entry name" value="UDP-N-acetylenolpyruvoylglucosamine reductase, C-terminal domain"/>
    <property type="match status" value="1"/>
</dbReference>
<evidence type="ECO:0000256" key="6">
    <source>
        <dbReference type="ARBA" id="ARBA00015188"/>
    </source>
</evidence>
<dbReference type="Gene3D" id="3.30.465.10">
    <property type="match status" value="1"/>
</dbReference>
<dbReference type="HAMAP" id="MF_00037">
    <property type="entry name" value="MurB"/>
    <property type="match status" value="1"/>
</dbReference>
<evidence type="ECO:0000256" key="13">
    <source>
        <dbReference type="ARBA" id="ARBA00022984"/>
    </source>
</evidence>
<organism evidence="22">
    <name type="scientific">Leptospira ellisii</name>
    <dbReference type="NCBI Taxonomy" id="2023197"/>
    <lineage>
        <taxon>Bacteria</taxon>
        <taxon>Pseudomonadati</taxon>
        <taxon>Spirochaetota</taxon>
        <taxon>Spirochaetia</taxon>
        <taxon>Leptospirales</taxon>
        <taxon>Leptospiraceae</taxon>
        <taxon>Leptospira</taxon>
    </lineage>
</organism>
<evidence type="ECO:0000256" key="19">
    <source>
        <dbReference type="HAMAP-Rule" id="MF_00037"/>
    </source>
</evidence>
<dbReference type="GO" id="GO:0005829">
    <property type="term" value="C:cytosol"/>
    <property type="evidence" value="ECO:0007669"/>
    <property type="project" value="TreeGrafter"/>
</dbReference>
<proteinExistence type="inferred from homology"/>
<evidence type="ECO:0000256" key="5">
    <source>
        <dbReference type="ARBA" id="ARBA00012518"/>
    </source>
</evidence>
<dbReference type="SUPFAM" id="SSF56176">
    <property type="entry name" value="FAD-binding/transporter-associated domain-like"/>
    <property type="match status" value="1"/>
</dbReference>
<dbReference type="SUPFAM" id="SSF56194">
    <property type="entry name" value="Uridine diphospho-N-Acetylenolpyruvylglucosamine reductase, MurB, C-terminal domain"/>
    <property type="match status" value="1"/>
</dbReference>
<evidence type="ECO:0000256" key="18">
    <source>
        <dbReference type="ARBA" id="ARBA00048914"/>
    </source>
</evidence>
<comment type="similarity">
    <text evidence="19">Belongs to the MurB family.</text>
</comment>
<dbReference type="EMBL" id="NPEF02000001">
    <property type="protein sequence ID" value="MDV6234312.1"/>
    <property type="molecule type" value="Genomic_DNA"/>
</dbReference>
<evidence type="ECO:0000256" key="10">
    <source>
        <dbReference type="ARBA" id="ARBA00022827"/>
    </source>
</evidence>
<dbReference type="RefSeq" id="WP_100746472.1">
    <property type="nucleotide sequence ID" value="NZ_NPEF02000001.1"/>
</dbReference>
<dbReference type="Proteomes" id="UP000232122">
    <property type="component" value="Unassembled WGS sequence"/>
</dbReference>
<comment type="function">
    <text evidence="2 19">Cell wall formation.</text>
</comment>
<name>A0A2N0BEA4_9LEPT</name>
<keyword evidence="9 19" id="KW-0285">Flavoprotein</keyword>
<evidence type="ECO:0000256" key="15">
    <source>
        <dbReference type="ARBA" id="ARBA00023306"/>
    </source>
</evidence>
<evidence type="ECO:0000256" key="2">
    <source>
        <dbReference type="ARBA" id="ARBA00003921"/>
    </source>
</evidence>
<evidence type="ECO:0000256" key="8">
    <source>
        <dbReference type="ARBA" id="ARBA00022618"/>
    </source>
</evidence>
<dbReference type="UniPathway" id="UPA00219"/>
<comment type="caution">
    <text evidence="22">The sequence shown here is derived from an EMBL/GenBank/DDBJ whole genome shotgun (WGS) entry which is preliminary data.</text>
</comment>
<dbReference type="GO" id="GO:0009252">
    <property type="term" value="P:peptidoglycan biosynthetic process"/>
    <property type="evidence" value="ECO:0007669"/>
    <property type="project" value="UniProtKB-UniRule"/>
</dbReference>
<dbReference type="PROSITE" id="PS51387">
    <property type="entry name" value="FAD_PCMH"/>
    <property type="match status" value="1"/>
</dbReference>
<dbReference type="InterPro" id="IPR036635">
    <property type="entry name" value="MurB_C_sf"/>
</dbReference>
<dbReference type="NCBIfam" id="TIGR00179">
    <property type="entry name" value="murB"/>
    <property type="match status" value="1"/>
</dbReference>
<evidence type="ECO:0000256" key="11">
    <source>
        <dbReference type="ARBA" id="ARBA00022857"/>
    </source>
</evidence>
<dbReference type="Pfam" id="PF02873">
    <property type="entry name" value="MurB_C"/>
    <property type="match status" value="1"/>
</dbReference>
<accession>A0A2N0BMF2</accession>
<keyword evidence="10 19" id="KW-0274">FAD</keyword>